<dbReference type="InterPro" id="IPR036873">
    <property type="entry name" value="Rhodanese-like_dom_sf"/>
</dbReference>
<name>A0A815AVU9_9BILA</name>
<dbReference type="InterPro" id="IPR001763">
    <property type="entry name" value="Rhodanese-like_dom"/>
</dbReference>
<evidence type="ECO:0000256" key="3">
    <source>
        <dbReference type="ARBA" id="ARBA00022801"/>
    </source>
</evidence>
<evidence type="ECO:0000256" key="1">
    <source>
        <dbReference type="ARBA" id="ARBA00008601"/>
    </source>
</evidence>
<dbReference type="PROSITE" id="PS50054">
    <property type="entry name" value="TYR_PHOSPHATASE_DUAL"/>
    <property type="match status" value="1"/>
</dbReference>
<dbReference type="AlphaFoldDB" id="A0A815AVU9"/>
<evidence type="ECO:0000256" key="2">
    <source>
        <dbReference type="ARBA" id="ARBA00013064"/>
    </source>
</evidence>
<dbReference type="SUPFAM" id="SSF52799">
    <property type="entry name" value="(Phosphotyrosine protein) phosphatases II"/>
    <property type="match status" value="1"/>
</dbReference>
<evidence type="ECO:0000259" key="6">
    <source>
        <dbReference type="PROSITE" id="PS50056"/>
    </source>
</evidence>
<dbReference type="Pfam" id="PF00782">
    <property type="entry name" value="DSPc"/>
    <property type="match status" value="1"/>
</dbReference>
<dbReference type="GO" id="GO:0043409">
    <property type="term" value="P:negative regulation of MAPK cascade"/>
    <property type="evidence" value="ECO:0007669"/>
    <property type="project" value="TreeGrafter"/>
</dbReference>
<feature type="domain" description="Tyrosine specific protein phosphatases" evidence="6">
    <location>
        <begin position="383"/>
        <end position="444"/>
    </location>
</feature>
<sequence length="467" mass="53451">MNNTIFIYYVMVTCVAQQSLSQLLPPQLYLTTYESEMSSTSSRKRLLSEQNDHCTCPAIYVHDCNETNKRTKTELLIHESSSKYPNHRIARSAPGFLRRKSLTHENFTYIKNVSSAETNNPFLSTLSTTTETIEKNMLMCQQTTSLVIHDETGKSIDSTFVTCPQLAAYVTATMNITDRKVLIIDCGSPLRHTERRVQGSILLNVNDRISRKRLSTRGLKNFLDSNQLHRLDSNDIIILYDDYIRPSACANATIQSQLAPSMKCVYDEIKRYDTNKILCILESSFEQFLQHYPSLCYVSTSTDEDLSMETPLTSKPEDIESYPISEVISGLYLDNSRDAEDKNLLQQNQIKLVINISTSIPCYFENENTFEYIRVPCHDSSNQNILQYFETTFEYIHQNLSVQKNILVHCQGGVSRSPSFIIGYLMKYHSKTFAEAHQLVKDKRSIVNPNLNFLGQLTQYEKLLSNA</sequence>
<dbReference type="InterPro" id="IPR000340">
    <property type="entry name" value="Dual-sp_phosphatase_cat-dom"/>
</dbReference>
<feature type="domain" description="Rhodanese" evidence="7">
    <location>
        <begin position="177"/>
        <end position="297"/>
    </location>
</feature>
<keyword evidence="3" id="KW-0378">Hydrolase</keyword>
<dbReference type="GO" id="GO:0005737">
    <property type="term" value="C:cytoplasm"/>
    <property type="evidence" value="ECO:0007669"/>
    <property type="project" value="TreeGrafter"/>
</dbReference>
<dbReference type="SUPFAM" id="SSF52821">
    <property type="entry name" value="Rhodanese/Cell cycle control phosphatase"/>
    <property type="match status" value="1"/>
</dbReference>
<comment type="caution">
    <text evidence="8">The sequence shown here is derived from an EMBL/GenBank/DDBJ whole genome shotgun (WGS) entry which is preliminary data.</text>
</comment>
<dbReference type="Proteomes" id="UP000663855">
    <property type="component" value="Unassembled WGS sequence"/>
</dbReference>
<protein>
    <recommendedName>
        <fullName evidence="2">protein-tyrosine-phosphatase</fullName>
        <ecNumber evidence="2">3.1.3.48</ecNumber>
    </recommendedName>
</protein>
<evidence type="ECO:0000259" key="7">
    <source>
        <dbReference type="PROSITE" id="PS50206"/>
    </source>
</evidence>
<dbReference type="PANTHER" id="PTHR10159">
    <property type="entry name" value="DUAL SPECIFICITY PROTEIN PHOSPHATASE"/>
    <property type="match status" value="1"/>
</dbReference>
<dbReference type="PANTHER" id="PTHR10159:SF519">
    <property type="entry name" value="DUAL SPECIFICITY PROTEIN PHOSPHATASE MPK3"/>
    <property type="match status" value="1"/>
</dbReference>
<dbReference type="Gene3D" id="3.40.250.10">
    <property type="entry name" value="Rhodanese-like domain"/>
    <property type="match status" value="1"/>
</dbReference>
<dbReference type="InterPro" id="IPR000387">
    <property type="entry name" value="Tyr_Pase_dom"/>
</dbReference>
<dbReference type="CDD" id="cd14498">
    <property type="entry name" value="DSP"/>
    <property type="match status" value="1"/>
</dbReference>
<evidence type="ECO:0000259" key="5">
    <source>
        <dbReference type="PROSITE" id="PS50054"/>
    </source>
</evidence>
<dbReference type="EMBL" id="CAJNOV010006838">
    <property type="protein sequence ID" value="CAF1262255.1"/>
    <property type="molecule type" value="Genomic_DNA"/>
</dbReference>
<dbReference type="SMART" id="SM00195">
    <property type="entry name" value="DSPc"/>
    <property type="match status" value="1"/>
</dbReference>
<evidence type="ECO:0000313" key="8">
    <source>
        <dbReference type="EMBL" id="CAF1262255.1"/>
    </source>
</evidence>
<dbReference type="InterPro" id="IPR016130">
    <property type="entry name" value="Tyr_Pase_AS"/>
</dbReference>
<dbReference type="InterPro" id="IPR020422">
    <property type="entry name" value="TYR_PHOSPHATASE_DUAL_dom"/>
</dbReference>
<dbReference type="Gene3D" id="3.90.190.10">
    <property type="entry name" value="Protein tyrosine phosphatase superfamily"/>
    <property type="match status" value="1"/>
</dbReference>
<reference evidence="8" key="1">
    <citation type="submission" date="2021-02" db="EMBL/GenBank/DDBJ databases">
        <authorList>
            <person name="Nowell W R."/>
        </authorList>
    </citation>
    <scope>NUCLEOTIDE SEQUENCE</scope>
</reference>
<evidence type="ECO:0000256" key="4">
    <source>
        <dbReference type="ARBA" id="ARBA00022912"/>
    </source>
</evidence>
<proteinExistence type="inferred from homology"/>
<dbReference type="PROSITE" id="PS50206">
    <property type="entry name" value="RHODANESE_3"/>
    <property type="match status" value="1"/>
</dbReference>
<accession>A0A815AVU9</accession>
<keyword evidence="4" id="KW-0904">Protein phosphatase</keyword>
<dbReference type="EC" id="3.1.3.48" evidence="2"/>
<dbReference type="GO" id="GO:0004725">
    <property type="term" value="F:protein tyrosine phosphatase activity"/>
    <property type="evidence" value="ECO:0007669"/>
    <property type="project" value="UniProtKB-EC"/>
</dbReference>
<organism evidence="8 9">
    <name type="scientific">Rotaria magnacalcarata</name>
    <dbReference type="NCBI Taxonomy" id="392030"/>
    <lineage>
        <taxon>Eukaryota</taxon>
        <taxon>Metazoa</taxon>
        <taxon>Spiralia</taxon>
        <taxon>Gnathifera</taxon>
        <taxon>Rotifera</taxon>
        <taxon>Eurotatoria</taxon>
        <taxon>Bdelloidea</taxon>
        <taxon>Philodinida</taxon>
        <taxon>Philodinidae</taxon>
        <taxon>Rotaria</taxon>
    </lineage>
</organism>
<dbReference type="PROSITE" id="PS00383">
    <property type="entry name" value="TYR_PHOSPHATASE_1"/>
    <property type="match status" value="1"/>
</dbReference>
<dbReference type="InterPro" id="IPR029021">
    <property type="entry name" value="Prot-tyrosine_phosphatase-like"/>
</dbReference>
<gene>
    <name evidence="8" type="ORF">CJN711_LOCUS15050</name>
</gene>
<comment type="similarity">
    <text evidence="1">Belongs to the protein-tyrosine phosphatase family. Non-receptor class dual specificity subfamily.</text>
</comment>
<dbReference type="PROSITE" id="PS50056">
    <property type="entry name" value="TYR_PHOSPHATASE_2"/>
    <property type="match status" value="1"/>
</dbReference>
<feature type="domain" description="Tyrosine-protein phosphatase" evidence="5">
    <location>
        <begin position="322"/>
        <end position="466"/>
    </location>
</feature>
<evidence type="ECO:0000313" key="9">
    <source>
        <dbReference type="Proteomes" id="UP000663855"/>
    </source>
</evidence>